<dbReference type="PATRIC" id="fig|859350.6.peg.1169"/>
<gene>
    <name evidence="2" type="ORF">BD31_I1725</name>
</gene>
<feature type="transmembrane region" description="Helical" evidence="1">
    <location>
        <begin position="5"/>
        <end position="23"/>
    </location>
</feature>
<accession>I3D242</accession>
<proteinExistence type="predicted"/>
<keyword evidence="3" id="KW-1185">Reference proteome</keyword>
<protein>
    <submittedName>
        <fullName evidence="2">Uncharacterized protein</fullName>
    </submittedName>
</protein>
<dbReference type="OrthoDB" id="10079at2157"/>
<reference evidence="2 3" key="1">
    <citation type="journal article" date="2012" name="J. Bacteriol.">
        <title>Genome sequence of "Candidatus Nitrosopumilus salaria" BD31, an ammonia-oxidizing archaeon from the San Francisco Bay estuary.</title>
        <authorList>
            <person name="Mosier A.C."/>
            <person name="Allen E.E."/>
            <person name="Kim M."/>
            <person name="Ferriera S."/>
            <person name="Francis C.A."/>
        </authorList>
    </citation>
    <scope>NUCLEOTIDE SEQUENCE [LARGE SCALE GENOMIC DNA]</scope>
    <source>
        <strain evidence="2 3">BD31</strain>
    </source>
</reference>
<evidence type="ECO:0000313" key="3">
    <source>
        <dbReference type="Proteomes" id="UP000003423"/>
    </source>
</evidence>
<keyword evidence="1" id="KW-1133">Transmembrane helix</keyword>
<organism evidence="2 3">
    <name type="scientific">Candidatus Nitrosopumilus salarius BD31</name>
    <dbReference type="NCBI Taxonomy" id="859350"/>
    <lineage>
        <taxon>Archaea</taxon>
        <taxon>Nitrososphaerota</taxon>
        <taxon>Nitrososphaeria</taxon>
        <taxon>Nitrosopumilales</taxon>
        <taxon>Nitrosopumilaceae</taxon>
        <taxon>Nitrosopumilus</taxon>
    </lineage>
</organism>
<dbReference type="Proteomes" id="UP000003423">
    <property type="component" value="Unassembled WGS sequence"/>
</dbReference>
<comment type="caution">
    <text evidence="2">The sequence shown here is derived from an EMBL/GenBank/DDBJ whole genome shotgun (WGS) entry which is preliminary data.</text>
</comment>
<evidence type="ECO:0000313" key="2">
    <source>
        <dbReference type="EMBL" id="EIJ65785.1"/>
    </source>
</evidence>
<keyword evidence="1" id="KW-0472">Membrane</keyword>
<name>I3D242_9ARCH</name>
<sequence>MNVKIIISVILVVVAGLIIFQFLSSQSQNDSVTSYEMERLDIKSLFDVYGINNEYTMKDGKRSWTNMKFELNPESDELYNELRYDSNKKTVVIYPILTESAYYDEHGYYSYYKEECDETCLTVQIHSGDNQSLFNSSGIGFQILKLLGYETLSDIDVDKNPKILDKYDKVILLHNEYVTKKEFDAITNHPKVIYLYPNALYAEVKIDYWSNSVSLVKGHGYPEKSIGNGFDWKFDNSKLEYDSDCTSMEFYSIENGFMLNCYPELVIHKNQYLLKTIKEL</sequence>
<keyword evidence="1" id="KW-0812">Transmembrane</keyword>
<dbReference type="AlphaFoldDB" id="I3D242"/>
<evidence type="ECO:0000256" key="1">
    <source>
        <dbReference type="SAM" id="Phobius"/>
    </source>
</evidence>
<dbReference type="RefSeq" id="WP_008299665.1">
    <property type="nucleotide sequence ID" value="NZ_AEXL02000096.1"/>
</dbReference>
<dbReference type="EMBL" id="AEXL02000096">
    <property type="protein sequence ID" value="EIJ65785.1"/>
    <property type="molecule type" value="Genomic_DNA"/>
</dbReference>